<dbReference type="InterPro" id="IPR023796">
    <property type="entry name" value="Serpin_dom"/>
</dbReference>
<evidence type="ECO:0000256" key="2">
    <source>
        <dbReference type="ARBA" id="ARBA00022690"/>
    </source>
</evidence>
<proteinExistence type="inferred from homology"/>
<dbReference type="InParanoid" id="A0A7R8V4G5"/>
<keyword evidence="4" id="KW-0722">Serine protease inhibitor</keyword>
<dbReference type="Proteomes" id="UP000594454">
    <property type="component" value="Chromosome 6"/>
</dbReference>
<dbReference type="GO" id="GO:0005615">
    <property type="term" value="C:extracellular space"/>
    <property type="evidence" value="ECO:0007669"/>
    <property type="project" value="InterPro"/>
</dbReference>
<dbReference type="InterPro" id="IPR042185">
    <property type="entry name" value="Serpin_sf_2"/>
</dbReference>
<dbReference type="SUPFAM" id="SSF56574">
    <property type="entry name" value="Serpins"/>
    <property type="match status" value="1"/>
</dbReference>
<dbReference type="FunFam" id="3.30.497.10:FF:000006">
    <property type="entry name" value="Plasminogen activator inhibitor 1"/>
    <property type="match status" value="1"/>
</dbReference>
<comment type="similarity">
    <text evidence="1 5">Belongs to the serpin family.</text>
</comment>
<dbReference type="AlphaFoldDB" id="A0A7R8V4G5"/>
<dbReference type="SMART" id="SM00093">
    <property type="entry name" value="SERPIN"/>
    <property type="match status" value="1"/>
</dbReference>
<organism evidence="7 8">
    <name type="scientific">Hermetia illucens</name>
    <name type="common">Black soldier fly</name>
    <dbReference type="NCBI Taxonomy" id="343691"/>
    <lineage>
        <taxon>Eukaryota</taxon>
        <taxon>Metazoa</taxon>
        <taxon>Ecdysozoa</taxon>
        <taxon>Arthropoda</taxon>
        <taxon>Hexapoda</taxon>
        <taxon>Insecta</taxon>
        <taxon>Pterygota</taxon>
        <taxon>Neoptera</taxon>
        <taxon>Endopterygota</taxon>
        <taxon>Diptera</taxon>
        <taxon>Brachycera</taxon>
        <taxon>Stratiomyomorpha</taxon>
        <taxon>Stratiomyidae</taxon>
        <taxon>Hermetiinae</taxon>
        <taxon>Hermetia</taxon>
    </lineage>
</organism>
<name>A0A7R8V4G5_HERIL</name>
<dbReference type="Gene3D" id="3.30.497.10">
    <property type="entry name" value="Antithrombin, subunit I, domain 2"/>
    <property type="match status" value="1"/>
</dbReference>
<accession>A0A7R8V4G5</accession>
<dbReference type="GO" id="GO:0004867">
    <property type="term" value="F:serine-type endopeptidase inhibitor activity"/>
    <property type="evidence" value="ECO:0007669"/>
    <property type="project" value="UniProtKB-KW"/>
</dbReference>
<evidence type="ECO:0000256" key="3">
    <source>
        <dbReference type="ARBA" id="ARBA00022729"/>
    </source>
</evidence>
<evidence type="ECO:0000259" key="6">
    <source>
        <dbReference type="SMART" id="SM00093"/>
    </source>
</evidence>
<gene>
    <name evidence="7" type="ORF">HERILL_LOCUS14989</name>
</gene>
<evidence type="ECO:0000256" key="4">
    <source>
        <dbReference type="ARBA" id="ARBA00022900"/>
    </source>
</evidence>
<dbReference type="Gene3D" id="2.30.39.10">
    <property type="entry name" value="Alpha-1-antitrypsin, domain 1"/>
    <property type="match status" value="1"/>
</dbReference>
<dbReference type="FunCoup" id="A0A7R8V4G5">
    <property type="interactions" value="51"/>
</dbReference>
<keyword evidence="2" id="KW-0646">Protease inhibitor</keyword>
<evidence type="ECO:0000256" key="1">
    <source>
        <dbReference type="ARBA" id="ARBA00009500"/>
    </source>
</evidence>
<sequence>MNLLYPTTYAFCITFFLIFSRGTMSSSFGSEITNPSSGFAFDLYQHVIKGKEQQNVVLSPLSIYTALGLAYMGAGGRTKEEMASVLRISTNATESKESFRRLLCKYKASSMLSIANKVYVQSGKNLQPSFVEASEKVFSSEADVINFSQSDVAAKTINSWVESKTNNKIQNLIDPSNLDSNTMMVLVNAIYFKGFWKNQFRKELTKKADFWTSETESVKVDMMSNNKAHYPYGVFEDLDAAAVELPFRDEDLAMLIILPNSKTGLPSLEAKLRSMDLFKLRQRMHSEEVIVSMPKFKIEFSIELNDVLSEMGMSSMFSDNADFSGLLNSAEPLKVSKVIHKAFIDVNEEGAEAAAATGHVIRKRCIQFTREFIADHAFIIALIATSNEDPSVAFLGCLKSYQPNKLHDEL</sequence>
<dbReference type="PANTHER" id="PTHR11461:SF211">
    <property type="entry name" value="GH10112P-RELATED"/>
    <property type="match status" value="1"/>
</dbReference>
<dbReference type="InterPro" id="IPR000215">
    <property type="entry name" value="Serpin_fam"/>
</dbReference>
<feature type="domain" description="Serpin" evidence="6">
    <location>
        <begin position="41"/>
        <end position="403"/>
    </location>
</feature>
<dbReference type="EMBL" id="LR899014">
    <property type="protein sequence ID" value="CAD7092648.1"/>
    <property type="molecule type" value="Genomic_DNA"/>
</dbReference>
<dbReference type="OrthoDB" id="671595at2759"/>
<keyword evidence="8" id="KW-1185">Reference proteome</keyword>
<evidence type="ECO:0000313" key="8">
    <source>
        <dbReference type="Proteomes" id="UP000594454"/>
    </source>
</evidence>
<dbReference type="InterPro" id="IPR042178">
    <property type="entry name" value="Serpin_sf_1"/>
</dbReference>
<dbReference type="Pfam" id="PF00079">
    <property type="entry name" value="Serpin"/>
    <property type="match status" value="1"/>
</dbReference>
<evidence type="ECO:0000256" key="5">
    <source>
        <dbReference type="RuleBase" id="RU000411"/>
    </source>
</evidence>
<evidence type="ECO:0000313" key="7">
    <source>
        <dbReference type="EMBL" id="CAD7092648.1"/>
    </source>
</evidence>
<keyword evidence="3" id="KW-0732">Signal</keyword>
<dbReference type="InterPro" id="IPR036186">
    <property type="entry name" value="Serpin_sf"/>
</dbReference>
<dbReference type="CDD" id="cd19601">
    <property type="entry name" value="serpin42Da-like"/>
    <property type="match status" value="1"/>
</dbReference>
<reference evidence="7 8" key="1">
    <citation type="submission" date="2020-11" db="EMBL/GenBank/DDBJ databases">
        <authorList>
            <person name="Wallbank WR R."/>
            <person name="Pardo Diaz C."/>
            <person name="Kozak K."/>
            <person name="Martin S."/>
            <person name="Jiggins C."/>
            <person name="Moest M."/>
            <person name="Warren A I."/>
            <person name="Generalovic N T."/>
            <person name="Byers J.R.P. K."/>
            <person name="Montejo-Kovacevich G."/>
            <person name="Yen C E."/>
        </authorList>
    </citation>
    <scope>NUCLEOTIDE SEQUENCE [LARGE SCALE GENOMIC DNA]</scope>
</reference>
<dbReference type="PANTHER" id="PTHR11461">
    <property type="entry name" value="SERINE PROTEASE INHIBITOR, SERPIN"/>
    <property type="match status" value="1"/>
</dbReference>
<protein>
    <recommendedName>
        <fullName evidence="6">Serpin domain-containing protein</fullName>
    </recommendedName>
</protein>